<dbReference type="Proteomes" id="UP000886520">
    <property type="component" value="Chromosome 20"/>
</dbReference>
<name>A0A9D4UBF9_ADICA</name>
<keyword evidence="3" id="KW-1185">Reference proteome</keyword>
<dbReference type="PANTHER" id="PTHR46737:SF2">
    <property type="entry name" value="OS02G0827600 PROTEIN"/>
    <property type="match status" value="1"/>
</dbReference>
<dbReference type="Pfam" id="PF12049">
    <property type="entry name" value="DUF3531"/>
    <property type="match status" value="1"/>
</dbReference>
<reference evidence="2" key="1">
    <citation type="submission" date="2021-01" db="EMBL/GenBank/DDBJ databases">
        <title>Adiantum capillus-veneris genome.</title>
        <authorList>
            <person name="Fang Y."/>
            <person name="Liao Q."/>
        </authorList>
    </citation>
    <scope>NUCLEOTIDE SEQUENCE</scope>
    <source>
        <strain evidence="2">H3</strain>
        <tissue evidence="2">Leaf</tissue>
    </source>
</reference>
<gene>
    <name evidence="2" type="ORF">GOP47_0020646</name>
</gene>
<evidence type="ECO:0000313" key="2">
    <source>
        <dbReference type="EMBL" id="KAI5063976.1"/>
    </source>
</evidence>
<dbReference type="AlphaFoldDB" id="A0A9D4UBF9"/>
<feature type="compositionally biased region" description="Acidic residues" evidence="1">
    <location>
        <begin position="71"/>
        <end position="88"/>
    </location>
</feature>
<evidence type="ECO:0000256" key="1">
    <source>
        <dbReference type="SAM" id="MobiDB-lite"/>
    </source>
</evidence>
<dbReference type="PANTHER" id="PTHR46737">
    <property type="entry name" value="OS02G0827600 PROTEIN"/>
    <property type="match status" value="1"/>
</dbReference>
<protein>
    <submittedName>
        <fullName evidence="2">Uncharacterized protein</fullName>
    </submittedName>
</protein>
<dbReference type="EMBL" id="JABFUD020000020">
    <property type="protein sequence ID" value="KAI5063976.1"/>
    <property type="molecule type" value="Genomic_DNA"/>
</dbReference>
<dbReference type="InterPro" id="IPR021920">
    <property type="entry name" value="DUF3531"/>
</dbReference>
<comment type="caution">
    <text evidence="2">The sequence shown here is derived from an EMBL/GenBank/DDBJ whole genome shotgun (WGS) entry which is preliminary data.</text>
</comment>
<feature type="region of interest" description="Disordered" evidence="1">
    <location>
        <begin position="61"/>
        <end position="88"/>
    </location>
</feature>
<sequence length="308" mass="34998">MLGSSMFSSPFIQTHLQLESLTLTHPNVAFKLFKQGDSRLITVIKRRQCLASAHVRNGSSFSTEQKQVIEKDDEDETEEDEGKNEEANVEAEMFGESKGSYEDMTAFLDGAFKDDREIQEIIENSFEDPEEMGKRVNERIKRKEKDILQAKTGSSVPMKVSFCDFDATDSYIWMELYSGPSEKDIDIIGSALRSWYVLGCLGGYNSLNTQLTKIPVNERLTYKEYKDDDFLPARFVNVGELEFQHNWGRFWVDLGTSDPLALDVLVNTLSSISSDYLGIKQVIFGGKDVGRWNEEITSEEEGHVSFKI</sequence>
<proteinExistence type="predicted"/>
<organism evidence="2 3">
    <name type="scientific">Adiantum capillus-veneris</name>
    <name type="common">Maidenhair fern</name>
    <dbReference type="NCBI Taxonomy" id="13818"/>
    <lineage>
        <taxon>Eukaryota</taxon>
        <taxon>Viridiplantae</taxon>
        <taxon>Streptophyta</taxon>
        <taxon>Embryophyta</taxon>
        <taxon>Tracheophyta</taxon>
        <taxon>Polypodiopsida</taxon>
        <taxon>Polypodiidae</taxon>
        <taxon>Polypodiales</taxon>
        <taxon>Pteridineae</taxon>
        <taxon>Pteridaceae</taxon>
        <taxon>Vittarioideae</taxon>
        <taxon>Adiantum</taxon>
    </lineage>
</organism>
<evidence type="ECO:0000313" key="3">
    <source>
        <dbReference type="Proteomes" id="UP000886520"/>
    </source>
</evidence>
<dbReference type="OrthoDB" id="2014339at2759"/>
<accession>A0A9D4UBF9</accession>